<feature type="signal peptide" evidence="2">
    <location>
        <begin position="1"/>
        <end position="26"/>
    </location>
</feature>
<evidence type="ECO:0000256" key="1">
    <source>
        <dbReference type="SAM" id="Phobius"/>
    </source>
</evidence>
<name>A0A1G6HNZ7_9BACI</name>
<keyword evidence="2" id="KW-0732">Signal</keyword>
<dbReference type="InterPro" id="IPR034026">
    <property type="entry name" value="EssA"/>
</dbReference>
<evidence type="ECO:0000256" key="2">
    <source>
        <dbReference type="SAM" id="SignalP"/>
    </source>
</evidence>
<reference evidence="4" key="1">
    <citation type="submission" date="2016-09" db="EMBL/GenBank/DDBJ databases">
        <authorList>
            <person name="Varghese N."/>
            <person name="Submissions S."/>
        </authorList>
    </citation>
    <scope>NUCLEOTIDE SEQUENCE [LARGE SCALE GENOMIC DNA]</scope>
    <source>
        <strain evidence="4">25nlg</strain>
    </source>
</reference>
<dbReference type="Proteomes" id="UP000242662">
    <property type="component" value="Unassembled WGS sequence"/>
</dbReference>
<feature type="transmembrane region" description="Helical" evidence="1">
    <location>
        <begin position="124"/>
        <end position="145"/>
    </location>
</feature>
<keyword evidence="4" id="KW-1185">Reference proteome</keyword>
<dbReference type="EMBL" id="FMYM01000004">
    <property type="protein sequence ID" value="SDB95873.1"/>
    <property type="molecule type" value="Genomic_DNA"/>
</dbReference>
<dbReference type="STRING" id="1464122.SAMN05421737_10498"/>
<evidence type="ECO:0000313" key="4">
    <source>
        <dbReference type="Proteomes" id="UP000242662"/>
    </source>
</evidence>
<dbReference type="RefSeq" id="WP_090775225.1">
    <property type="nucleotide sequence ID" value="NZ_FMYM01000004.1"/>
</dbReference>
<sequence>MTCKRLLIACSSVSILLMIFSPTSLAEESRTDPAQYREHNVELDANRNFKKAEREEVEITEEVDQLQFTDPRGELYQEVVDAVSLSLEESPFSTTQVVSEMHLFQEVNALSEEVSAENGTATSWFVWALGGMVVALLVFLFGYVIPKWFIPAK</sequence>
<organism evidence="3 4">
    <name type="scientific">Shouchella lonarensis</name>
    <dbReference type="NCBI Taxonomy" id="1464122"/>
    <lineage>
        <taxon>Bacteria</taxon>
        <taxon>Bacillati</taxon>
        <taxon>Bacillota</taxon>
        <taxon>Bacilli</taxon>
        <taxon>Bacillales</taxon>
        <taxon>Bacillaceae</taxon>
        <taxon>Shouchella</taxon>
    </lineage>
</organism>
<accession>A0A1G6HNZ7</accession>
<gene>
    <name evidence="3" type="ORF">SAMN05421737_10498</name>
</gene>
<proteinExistence type="predicted"/>
<protein>
    <recommendedName>
        <fullName evidence="5">Type VII secretion protein EssA</fullName>
    </recommendedName>
</protein>
<dbReference type="AlphaFoldDB" id="A0A1G6HNZ7"/>
<evidence type="ECO:0008006" key="5">
    <source>
        <dbReference type="Google" id="ProtNLM"/>
    </source>
</evidence>
<keyword evidence="1" id="KW-0812">Transmembrane</keyword>
<dbReference type="Pfam" id="PF10661">
    <property type="entry name" value="EssA"/>
    <property type="match status" value="1"/>
</dbReference>
<keyword evidence="1" id="KW-0472">Membrane</keyword>
<evidence type="ECO:0000313" key="3">
    <source>
        <dbReference type="EMBL" id="SDB95873.1"/>
    </source>
</evidence>
<feature type="chain" id="PRO_5017450681" description="Type VII secretion protein EssA" evidence="2">
    <location>
        <begin position="27"/>
        <end position="153"/>
    </location>
</feature>
<keyword evidence="1" id="KW-1133">Transmembrane helix</keyword>